<feature type="region of interest" description="Disordered" evidence="7">
    <location>
        <begin position="722"/>
        <end position="748"/>
    </location>
</feature>
<dbReference type="Pfam" id="PF08263">
    <property type="entry name" value="LRRNT_2"/>
    <property type="match status" value="1"/>
</dbReference>
<evidence type="ECO:0000256" key="6">
    <source>
        <dbReference type="ARBA" id="ARBA00023136"/>
    </source>
</evidence>
<evidence type="ECO:0000256" key="4">
    <source>
        <dbReference type="ARBA" id="ARBA00022737"/>
    </source>
</evidence>
<evidence type="ECO:0000256" key="2">
    <source>
        <dbReference type="ARBA" id="ARBA00022614"/>
    </source>
</evidence>
<evidence type="ECO:0000256" key="5">
    <source>
        <dbReference type="ARBA" id="ARBA00022989"/>
    </source>
</evidence>
<dbReference type="InterPro" id="IPR011009">
    <property type="entry name" value="Kinase-like_dom_sf"/>
</dbReference>
<dbReference type="InterPro" id="IPR032675">
    <property type="entry name" value="LRR_dom_sf"/>
</dbReference>
<organism evidence="12">
    <name type="scientific">Brachypodium distachyon</name>
    <name type="common">Purple false brome</name>
    <name type="synonym">Trachynia distachya</name>
    <dbReference type="NCBI Taxonomy" id="15368"/>
    <lineage>
        <taxon>Eukaryota</taxon>
        <taxon>Viridiplantae</taxon>
        <taxon>Streptophyta</taxon>
        <taxon>Embryophyta</taxon>
        <taxon>Tracheophyta</taxon>
        <taxon>Spermatophyta</taxon>
        <taxon>Magnoliopsida</taxon>
        <taxon>Liliopsida</taxon>
        <taxon>Poales</taxon>
        <taxon>Poaceae</taxon>
        <taxon>BOP clade</taxon>
        <taxon>Pooideae</taxon>
        <taxon>Stipodae</taxon>
        <taxon>Brachypodieae</taxon>
        <taxon>Brachypodium</taxon>
    </lineage>
</organism>
<reference evidence="12" key="3">
    <citation type="submission" date="2018-08" db="UniProtKB">
        <authorList>
            <consortium name="EnsemblPlants"/>
        </authorList>
    </citation>
    <scope>IDENTIFICATION</scope>
    <source>
        <strain evidence="12">cv. Bd21</strain>
    </source>
</reference>
<evidence type="ECO:0000256" key="1">
    <source>
        <dbReference type="ARBA" id="ARBA00004370"/>
    </source>
</evidence>
<dbReference type="AlphaFoldDB" id="I1GMU1"/>
<keyword evidence="13" id="KW-1185">Reference proteome</keyword>
<proteinExistence type="predicted"/>
<evidence type="ECO:0000256" key="9">
    <source>
        <dbReference type="SAM" id="SignalP"/>
    </source>
</evidence>
<sequence>MLPRYGLVVAVLRLFVLLLPAALAQGQPPLPRQDVAALYRLRASLGVRARDWPVKADPCAAWVGVACRAGRVKEIRLRGLRRTTAGARSASFAVDALSGLTALEVFNASGFPLPGPIPAWFGRGLPPSLAILDLRSAHVNGKLPLYLGMSGNLSTLVLAGNSLSGRIPASLFSGKTLQFVDLSNNNLTGELPSVSVSAGDVAGVLFNASGNSLYGAIDDGLGSLKRRFQVVDVSSNYFGQAPGIGFGNGSDGTVYVKMNCLSSIPSQRSRGDCEEFYKRNGLALPEPPQASPSPGKKWVRWKYVLTGVLGAAAVVVVLFLIALVFCLVGRGRKRPKGRGLEQNEEGIRSGRRSSSVNPVVLSPTAAPWTANTAPKGLPIIMEEFTYEQLHHVTGGFGDYNLVKHGRSGDIYQGVLDNGFNVVVKRIDLKSAKKNIEELGFLMKKSHGRIVPLLGHLVKDEEALLVYKYMAKGDLTTVLHKKPVHAEERLCSLDWITRLKIAIGVAEALCFLHDECSPPLVHRDIQASSVLLDDKFEVRLGSLSEICRQPSEGSRSFISRVLRSSKSLDKNKSGPPASCSYDVYCFGMVLLGLITGNFGASGSSDTVSEEWLASTLGYIETHDKESIANIVDPSLVVDEDHLEEVWAVSIVAKTCLNPMPSRRPLARYILKALENPLRVVREELFSSSCSSPRLRSTSSRSSWRSAFHGHSYRWSELTQTSGKALAPKQSVKSQGSDEEENQFSFKMASREMFPDPVELEENVVV</sequence>
<gene>
    <name evidence="12" type="primary">LOC100823307</name>
    <name evidence="11" type="ORF">BRADI_1g07200v3</name>
</gene>
<dbReference type="OMA" id="HIEMNCL"/>
<dbReference type="PANTHER" id="PTHR48007:SF81">
    <property type="entry name" value="PROTEIN KINASE DOMAIN-CONTAINING PROTEIN"/>
    <property type="match status" value="1"/>
</dbReference>
<dbReference type="InterPro" id="IPR013210">
    <property type="entry name" value="LRR_N_plant-typ"/>
</dbReference>
<dbReference type="InterPro" id="IPR001245">
    <property type="entry name" value="Ser-Thr/Tyr_kinase_cat_dom"/>
</dbReference>
<feature type="compositionally biased region" description="Basic and acidic residues" evidence="7">
    <location>
        <begin position="338"/>
        <end position="348"/>
    </location>
</feature>
<evidence type="ECO:0000313" key="11">
    <source>
        <dbReference type="EMBL" id="KQK12980.1"/>
    </source>
</evidence>
<evidence type="ECO:0000256" key="3">
    <source>
        <dbReference type="ARBA" id="ARBA00022692"/>
    </source>
</evidence>
<dbReference type="Gramene" id="KQK12980">
    <property type="protein sequence ID" value="KQK12980"/>
    <property type="gene ID" value="BRADI_1g07200v3"/>
</dbReference>
<keyword evidence="4" id="KW-0677">Repeat</keyword>
<comment type="subcellular location">
    <subcellularLocation>
        <location evidence="1">Membrane</location>
    </subcellularLocation>
</comment>
<dbReference type="RefSeq" id="XP_003558714.1">
    <property type="nucleotide sequence ID" value="XM_003558666.4"/>
</dbReference>
<dbReference type="SUPFAM" id="SSF52058">
    <property type="entry name" value="L domain-like"/>
    <property type="match status" value="1"/>
</dbReference>
<evidence type="ECO:0000256" key="7">
    <source>
        <dbReference type="SAM" id="MobiDB-lite"/>
    </source>
</evidence>
<dbReference type="GeneID" id="100823307"/>
<dbReference type="GO" id="GO:0005886">
    <property type="term" value="C:plasma membrane"/>
    <property type="evidence" value="ECO:0000318"/>
    <property type="project" value="GO_Central"/>
</dbReference>
<feature type="transmembrane region" description="Helical" evidence="8">
    <location>
        <begin position="303"/>
        <end position="328"/>
    </location>
</feature>
<keyword evidence="3 8" id="KW-0812">Transmembrane</keyword>
<dbReference type="PANTHER" id="PTHR48007">
    <property type="entry name" value="LEUCINE-RICH REPEAT RECEPTOR-LIKE PROTEIN KINASE PXC1"/>
    <property type="match status" value="1"/>
</dbReference>
<dbReference type="EnsemblPlants" id="KQK12980">
    <property type="protein sequence ID" value="KQK12980"/>
    <property type="gene ID" value="BRADI_1g07200v3"/>
</dbReference>
<feature type="region of interest" description="Disordered" evidence="7">
    <location>
        <begin position="333"/>
        <end position="358"/>
    </location>
</feature>
<dbReference type="InterPro" id="IPR000719">
    <property type="entry name" value="Prot_kinase_dom"/>
</dbReference>
<dbReference type="SUPFAM" id="SSF56112">
    <property type="entry name" value="Protein kinase-like (PK-like)"/>
    <property type="match status" value="1"/>
</dbReference>
<dbReference type="Gene3D" id="3.80.10.10">
    <property type="entry name" value="Ribonuclease Inhibitor"/>
    <property type="match status" value="1"/>
</dbReference>
<keyword evidence="2" id="KW-0433">Leucine-rich repeat</keyword>
<dbReference type="EMBL" id="CM000880">
    <property type="protein sequence ID" value="KQK12980.1"/>
    <property type="molecule type" value="Genomic_DNA"/>
</dbReference>
<keyword evidence="5 8" id="KW-1133">Transmembrane helix</keyword>
<dbReference type="PROSITE" id="PS50011">
    <property type="entry name" value="PROTEIN_KINASE_DOM"/>
    <property type="match status" value="1"/>
</dbReference>
<dbReference type="Proteomes" id="UP000008810">
    <property type="component" value="Chromosome 1"/>
</dbReference>
<dbReference type="InterPro" id="IPR046959">
    <property type="entry name" value="PRK1-6/SRF4-like"/>
</dbReference>
<dbReference type="Gene3D" id="1.10.510.10">
    <property type="entry name" value="Transferase(Phosphotransferase) domain 1"/>
    <property type="match status" value="1"/>
</dbReference>
<dbReference type="HOGENOM" id="CLU_000288_22_6_1"/>
<dbReference type="GO" id="GO:0007165">
    <property type="term" value="P:signal transduction"/>
    <property type="evidence" value="ECO:0000318"/>
    <property type="project" value="GO_Central"/>
</dbReference>
<dbReference type="Pfam" id="PF07714">
    <property type="entry name" value="PK_Tyr_Ser-Thr"/>
    <property type="match status" value="1"/>
</dbReference>
<reference evidence="11 12" key="1">
    <citation type="journal article" date="2010" name="Nature">
        <title>Genome sequencing and analysis of the model grass Brachypodium distachyon.</title>
        <authorList>
            <consortium name="International Brachypodium Initiative"/>
        </authorList>
    </citation>
    <scope>NUCLEOTIDE SEQUENCE [LARGE SCALE GENOMIC DNA]</scope>
    <source>
        <strain evidence="11 12">Bd21</strain>
    </source>
</reference>
<evidence type="ECO:0000313" key="12">
    <source>
        <dbReference type="EnsemblPlants" id="KQK12980"/>
    </source>
</evidence>
<evidence type="ECO:0000259" key="10">
    <source>
        <dbReference type="PROSITE" id="PS50011"/>
    </source>
</evidence>
<keyword evidence="9" id="KW-0732">Signal</keyword>
<dbReference type="InterPro" id="IPR001611">
    <property type="entry name" value="Leu-rich_rpt"/>
</dbReference>
<dbReference type="FunCoup" id="I1GMU1">
    <property type="interactions" value="55"/>
</dbReference>
<feature type="domain" description="Protein kinase" evidence="10">
    <location>
        <begin position="396"/>
        <end position="677"/>
    </location>
</feature>
<dbReference type="Pfam" id="PF00560">
    <property type="entry name" value="LRR_1"/>
    <property type="match status" value="2"/>
</dbReference>
<reference evidence="11" key="2">
    <citation type="submission" date="2017-06" db="EMBL/GenBank/DDBJ databases">
        <title>WGS assembly of Brachypodium distachyon.</title>
        <authorList>
            <consortium name="The International Brachypodium Initiative"/>
            <person name="Lucas S."/>
            <person name="Harmon-Smith M."/>
            <person name="Lail K."/>
            <person name="Tice H."/>
            <person name="Grimwood J."/>
            <person name="Bruce D."/>
            <person name="Barry K."/>
            <person name="Shu S."/>
            <person name="Lindquist E."/>
            <person name="Wang M."/>
            <person name="Pitluck S."/>
            <person name="Vogel J.P."/>
            <person name="Garvin D.F."/>
            <person name="Mockler T.C."/>
            <person name="Schmutz J."/>
            <person name="Rokhsar D."/>
            <person name="Bevan M.W."/>
        </authorList>
    </citation>
    <scope>NUCLEOTIDE SEQUENCE</scope>
    <source>
        <strain evidence="11">Bd21</strain>
    </source>
</reference>
<feature type="signal peptide" evidence="9">
    <location>
        <begin position="1"/>
        <end position="26"/>
    </location>
</feature>
<protein>
    <recommendedName>
        <fullName evidence="10">Protein kinase domain-containing protein</fullName>
    </recommendedName>
</protein>
<evidence type="ECO:0000313" key="13">
    <source>
        <dbReference type="Proteomes" id="UP000008810"/>
    </source>
</evidence>
<dbReference type="FunFam" id="1.10.510.10:FF:000448">
    <property type="entry name" value="Putative LRR receptor-like serine/threonine-protein kinase"/>
    <property type="match status" value="1"/>
</dbReference>
<dbReference type="Gene3D" id="3.30.200.20">
    <property type="entry name" value="Phosphorylase Kinase, domain 1"/>
    <property type="match status" value="1"/>
</dbReference>
<evidence type="ECO:0000256" key="8">
    <source>
        <dbReference type="SAM" id="Phobius"/>
    </source>
</evidence>
<accession>I1GMU1</accession>
<dbReference type="OrthoDB" id="676979at2759"/>
<feature type="chain" id="PRO_5014093936" description="Protein kinase domain-containing protein" evidence="9">
    <location>
        <begin position="27"/>
        <end position="764"/>
    </location>
</feature>
<keyword evidence="6 8" id="KW-0472">Membrane</keyword>
<dbReference type="KEGG" id="bdi:100823307"/>
<dbReference type="FunFam" id="3.30.200.20:FF:000433">
    <property type="entry name" value="Predicted protein"/>
    <property type="match status" value="1"/>
</dbReference>
<dbReference type="GO" id="GO:0004672">
    <property type="term" value="F:protein kinase activity"/>
    <property type="evidence" value="ECO:0000318"/>
    <property type="project" value="GO_Central"/>
</dbReference>
<dbReference type="GO" id="GO:0005524">
    <property type="term" value="F:ATP binding"/>
    <property type="evidence" value="ECO:0007669"/>
    <property type="project" value="InterPro"/>
</dbReference>
<dbReference type="eggNOG" id="ENOG502QR5S">
    <property type="taxonomic scope" value="Eukaryota"/>
</dbReference>
<name>I1GMU1_BRADI</name>